<feature type="domain" description="NWD1/2-like winged helix-turn-helix" evidence="5">
    <location>
        <begin position="678"/>
        <end position="785"/>
    </location>
</feature>
<dbReference type="InterPro" id="IPR056884">
    <property type="entry name" value="NPHP3-like_N"/>
</dbReference>
<feature type="region of interest" description="Disordered" evidence="3">
    <location>
        <begin position="1"/>
        <end position="36"/>
    </location>
</feature>
<dbReference type="InterPro" id="IPR015943">
    <property type="entry name" value="WD40/YVTN_repeat-like_dom_sf"/>
</dbReference>
<evidence type="ECO:0000259" key="5">
    <source>
        <dbReference type="Pfam" id="PF25469"/>
    </source>
</evidence>
<gene>
    <name evidence="6" type="ORF">APHIGO_LOCUS9862</name>
</gene>
<protein>
    <recommendedName>
        <fullName evidence="8">AAA+ ATPase domain-containing protein</fullName>
    </recommendedName>
</protein>
<dbReference type="Gene3D" id="3.40.50.300">
    <property type="entry name" value="P-loop containing nucleotide triphosphate hydrolases"/>
    <property type="match status" value="1"/>
</dbReference>
<reference evidence="6" key="1">
    <citation type="submission" date="2022-02" db="EMBL/GenBank/DDBJ databases">
        <authorList>
            <person name="King R."/>
        </authorList>
    </citation>
    <scope>NUCLEOTIDE SEQUENCE</scope>
</reference>
<dbReference type="Pfam" id="PF25469">
    <property type="entry name" value="WHD_NWD1"/>
    <property type="match status" value="1"/>
</dbReference>
<dbReference type="SUPFAM" id="SSF50998">
    <property type="entry name" value="Quinoprotein alcohol dehydrogenase-like"/>
    <property type="match status" value="1"/>
</dbReference>
<dbReference type="InterPro" id="IPR011047">
    <property type="entry name" value="Quinoprotein_ADH-like_sf"/>
</dbReference>
<keyword evidence="7" id="KW-1185">Reference proteome</keyword>
<sequence length="1137" mass="128426">MGNYCSSKQKDGGGGSDEYLQKTRYKKNQKKADKATNVISVPKKGKSPVAASAVSTTTVTNSSKTAQASNCNVGGVPFIIPKIEQPDEDLSLNTLSTPSTVEHKKTKIPPSIARKCFEFLLPDELKSVSFETKKLLIGYFDPIQQDITEQINKIVVYISLPDNKGFLDERQSLYKSVLPAIRSKCAEIGYELHVVDLYCDHQQQQEFGQIDNTVRLAELLRQNRIGHVVPIVFVDDSLGPAVLPLELTRKHFDYARLRTPDASSLIEKWYTLDAQKNNYELRNEMMFETTFETQEADEKLWHDEKVQLQFALLHIFRTKGEYEQIFQQEVYNEIMSNAELAKNSVWFIKNYDAVSGHKCKTTAVESKKRLEQLSYLLTNNLPENNIICYEVANAAESIKKIGTVLMSIIESVDKEREKQEAMYTGISEVLLKELKIQSWFGQNMMKLQDVGPDDVMERAIKYFQDADATYPLILYGPPGSGKTTMMATIPKLCFPRYNETAVVVRFANVSANSSSLEQILNSIVVQLNLLDSGKCTWYKHDVQLYSEQITRLLGSIGSKRPVTLIVDGLDQFENDLVDWIPQSLPKNVKIVVSASEPSAYLNRLRQTIKTMDSYIRIGDITDKEIDSLLSAATIRPIGGIGSGGETIRTEHKTVAAKTWLEFQVSLLCSKIRNSKQPSSSENWVEAIFDNIESHLGKNKVSSVIGLMCATRYGLLDSELVELLSSDLSVTAISTSAGLLWATFNELMSSFLYWFKTDLYATTRWKNAIVAEVANRRYSTSIQRMKEKILLYYENQVDDEYGKKSLQKRRKLDECTRLMDRAEAINKFFNNLDWVLEKLNHGTVLQLMDELSAHAQEPEVRFLKDFLSSALPAVMDNGNQLFSQMSLYQPVADRYRALINAPPFPTLMPLVPVDAETQSSKSIALLSDSPGATGRFDLVKRFNDDANYVITVSTEQKEISVWNIHTCSRVRTLKGILHPTALKLIDNQRCIVLCERKLIVINLATGKVISKLKGVMNQNMPYFGLHSSTKLVALARSRMHVNLIDIETGTIEAYFKAGEDRFLNSLLVSGNGRVMVCGDETQKPFPLLVWNLTSRQLMYDLRIPYHEFVTRLAAITYEGHYVCCVAQEIDESEPEPGD</sequence>
<feature type="domain" description="Nephrocystin 3-like N-terminal" evidence="4">
    <location>
        <begin position="470"/>
        <end position="592"/>
    </location>
</feature>
<keyword evidence="1" id="KW-0853">WD repeat</keyword>
<reference evidence="6" key="2">
    <citation type="submission" date="2022-10" db="EMBL/GenBank/DDBJ databases">
        <authorList>
            <consortium name="ENA_rothamsted_submissions"/>
            <consortium name="culmorum"/>
            <person name="King R."/>
        </authorList>
    </citation>
    <scope>NUCLEOTIDE SEQUENCE</scope>
</reference>
<dbReference type="AlphaFoldDB" id="A0A9P0NLC7"/>
<evidence type="ECO:0000256" key="2">
    <source>
        <dbReference type="ARBA" id="ARBA00022737"/>
    </source>
</evidence>
<evidence type="ECO:0000256" key="3">
    <source>
        <dbReference type="SAM" id="MobiDB-lite"/>
    </source>
</evidence>
<dbReference type="EMBL" id="OU899037">
    <property type="protein sequence ID" value="CAH1736042.1"/>
    <property type="molecule type" value="Genomic_DNA"/>
</dbReference>
<name>A0A9P0NLC7_APHGO</name>
<dbReference type="Proteomes" id="UP001154329">
    <property type="component" value="Chromosome 4"/>
</dbReference>
<dbReference type="InterPro" id="IPR057588">
    <property type="entry name" value="NWD1/2-like_WH"/>
</dbReference>
<dbReference type="Pfam" id="PF24883">
    <property type="entry name" value="NPHP3_N"/>
    <property type="match status" value="1"/>
</dbReference>
<accession>A0A9P0NLC7</accession>
<evidence type="ECO:0008006" key="8">
    <source>
        <dbReference type="Google" id="ProtNLM"/>
    </source>
</evidence>
<dbReference type="PANTHER" id="PTHR19871:SF37">
    <property type="entry name" value="GH25853P"/>
    <property type="match status" value="1"/>
</dbReference>
<evidence type="ECO:0000313" key="7">
    <source>
        <dbReference type="Proteomes" id="UP001154329"/>
    </source>
</evidence>
<keyword evidence="2" id="KW-0677">Repeat</keyword>
<dbReference type="SUPFAM" id="SSF52540">
    <property type="entry name" value="P-loop containing nucleoside triphosphate hydrolases"/>
    <property type="match status" value="1"/>
</dbReference>
<dbReference type="InterPro" id="IPR027417">
    <property type="entry name" value="P-loop_NTPase"/>
</dbReference>
<dbReference type="Gene3D" id="2.130.10.10">
    <property type="entry name" value="YVTN repeat-like/Quinoprotein amine dehydrogenase"/>
    <property type="match status" value="1"/>
</dbReference>
<proteinExistence type="predicted"/>
<evidence type="ECO:0000259" key="4">
    <source>
        <dbReference type="Pfam" id="PF24883"/>
    </source>
</evidence>
<dbReference type="PANTHER" id="PTHR19871">
    <property type="entry name" value="BETA TRANSDUCIN-RELATED PROTEIN"/>
    <property type="match status" value="1"/>
</dbReference>
<evidence type="ECO:0000313" key="6">
    <source>
        <dbReference type="EMBL" id="CAH1736042.1"/>
    </source>
</evidence>
<organism evidence="6 7">
    <name type="scientific">Aphis gossypii</name>
    <name type="common">Cotton aphid</name>
    <dbReference type="NCBI Taxonomy" id="80765"/>
    <lineage>
        <taxon>Eukaryota</taxon>
        <taxon>Metazoa</taxon>
        <taxon>Ecdysozoa</taxon>
        <taxon>Arthropoda</taxon>
        <taxon>Hexapoda</taxon>
        <taxon>Insecta</taxon>
        <taxon>Pterygota</taxon>
        <taxon>Neoptera</taxon>
        <taxon>Paraneoptera</taxon>
        <taxon>Hemiptera</taxon>
        <taxon>Sternorrhyncha</taxon>
        <taxon>Aphidomorpha</taxon>
        <taxon>Aphidoidea</taxon>
        <taxon>Aphididae</taxon>
        <taxon>Aphidini</taxon>
        <taxon>Aphis</taxon>
        <taxon>Aphis</taxon>
    </lineage>
</organism>
<evidence type="ECO:0000256" key="1">
    <source>
        <dbReference type="ARBA" id="ARBA00022574"/>
    </source>
</evidence>
<dbReference type="InterPro" id="IPR052752">
    <property type="entry name" value="NACHT-WD_repeat"/>
</dbReference>